<dbReference type="AlphaFoldDB" id="A0A9C6TPI3"/>
<feature type="compositionally biased region" description="Pro residues" evidence="1">
    <location>
        <begin position="1"/>
        <end position="16"/>
    </location>
</feature>
<feature type="compositionally biased region" description="Basic and acidic residues" evidence="1">
    <location>
        <begin position="36"/>
        <end position="83"/>
    </location>
</feature>
<feature type="compositionally biased region" description="Polar residues" evidence="1">
    <location>
        <begin position="225"/>
        <end position="234"/>
    </location>
</feature>
<protein>
    <submittedName>
        <fullName evidence="3">Uncharacterized protein LOC127748884</fullName>
    </submittedName>
</protein>
<organism evidence="2 3">
    <name type="scientific">Frankliniella occidentalis</name>
    <name type="common">Western flower thrips</name>
    <name type="synonym">Euthrips occidentalis</name>
    <dbReference type="NCBI Taxonomy" id="133901"/>
    <lineage>
        <taxon>Eukaryota</taxon>
        <taxon>Metazoa</taxon>
        <taxon>Ecdysozoa</taxon>
        <taxon>Arthropoda</taxon>
        <taxon>Hexapoda</taxon>
        <taxon>Insecta</taxon>
        <taxon>Pterygota</taxon>
        <taxon>Neoptera</taxon>
        <taxon>Paraneoptera</taxon>
        <taxon>Thysanoptera</taxon>
        <taxon>Terebrantia</taxon>
        <taxon>Thripoidea</taxon>
        <taxon>Thripidae</taxon>
        <taxon>Frankliniella</taxon>
    </lineage>
</organism>
<evidence type="ECO:0000256" key="1">
    <source>
        <dbReference type="SAM" id="MobiDB-lite"/>
    </source>
</evidence>
<dbReference type="RefSeq" id="XP_052120251.1">
    <property type="nucleotide sequence ID" value="XM_052264291.1"/>
</dbReference>
<keyword evidence="2" id="KW-1185">Reference proteome</keyword>
<gene>
    <name evidence="3" type="primary">LOC127748884</name>
</gene>
<dbReference type="GeneID" id="127748884"/>
<dbReference type="Proteomes" id="UP000504606">
    <property type="component" value="Unplaced"/>
</dbReference>
<reference evidence="3" key="1">
    <citation type="submission" date="2025-08" db="UniProtKB">
        <authorList>
            <consortium name="RefSeq"/>
        </authorList>
    </citation>
    <scope>IDENTIFICATION</scope>
    <source>
        <tissue evidence="3">Whole organism</tissue>
    </source>
</reference>
<feature type="non-terminal residue" evidence="3">
    <location>
        <position position="1"/>
    </location>
</feature>
<dbReference type="KEGG" id="foc:127748884"/>
<accession>A0A9C6TPI3</accession>
<name>A0A9C6TPI3_FRAOC</name>
<sequence>SRPPAEAAPPTPPRPATSPARPAALGESGHAGLKTPVKDRCSVSRSRESPEERQARLAKGREAKSAARAKESAEAKEARLAKDRARRRAREQENPQIRENRQEKKRESRAKESAEAKEARLAKQRARRRAAKEQESDQERDAKSAEKRRQMRLHRAQTAKRAKRVLFSVSQEESSCGDASDSDSTDWSSHSDGCQLEDDVSDCDAYGEATNGYRTLDPNDPAVKLQSNSLRFLK</sequence>
<feature type="compositionally biased region" description="Basic and acidic residues" evidence="1">
    <location>
        <begin position="90"/>
        <end position="121"/>
    </location>
</feature>
<feature type="compositionally biased region" description="Basic residues" evidence="1">
    <location>
        <begin position="149"/>
        <end position="164"/>
    </location>
</feature>
<feature type="region of interest" description="Disordered" evidence="1">
    <location>
        <begin position="1"/>
        <end position="234"/>
    </location>
</feature>
<proteinExistence type="predicted"/>
<evidence type="ECO:0000313" key="2">
    <source>
        <dbReference type="Proteomes" id="UP000504606"/>
    </source>
</evidence>
<evidence type="ECO:0000313" key="3">
    <source>
        <dbReference type="RefSeq" id="XP_052120251.1"/>
    </source>
</evidence>
<feature type="compositionally biased region" description="Basic and acidic residues" evidence="1">
    <location>
        <begin position="131"/>
        <end position="148"/>
    </location>
</feature>